<name>A0AAV2IMG4_LYMST</name>
<proteinExistence type="predicted"/>
<protein>
    <submittedName>
        <fullName evidence="1">Uncharacterized protein</fullName>
    </submittedName>
</protein>
<sequence length="77" mass="8844">MDAMQDAILLNPKGYHAFLLVVRYGGRFTFEDKEVIRILKGTIRSSRKINRNIESHRGGNNINREGTIFKVSQKIPN</sequence>
<evidence type="ECO:0000313" key="1">
    <source>
        <dbReference type="EMBL" id="CAL1548368.1"/>
    </source>
</evidence>
<dbReference type="InterPro" id="IPR027417">
    <property type="entry name" value="P-loop_NTPase"/>
</dbReference>
<comment type="caution">
    <text evidence="1">The sequence shown here is derived from an EMBL/GenBank/DDBJ whole genome shotgun (WGS) entry which is preliminary data.</text>
</comment>
<evidence type="ECO:0000313" key="2">
    <source>
        <dbReference type="Proteomes" id="UP001497497"/>
    </source>
</evidence>
<keyword evidence="2" id="KW-1185">Reference proteome</keyword>
<dbReference type="Proteomes" id="UP001497497">
    <property type="component" value="Unassembled WGS sequence"/>
</dbReference>
<reference evidence="1 2" key="1">
    <citation type="submission" date="2024-04" db="EMBL/GenBank/DDBJ databases">
        <authorList>
            <consortium name="Genoscope - CEA"/>
            <person name="William W."/>
        </authorList>
    </citation>
    <scope>NUCLEOTIDE SEQUENCE [LARGE SCALE GENOMIC DNA]</scope>
</reference>
<dbReference type="EMBL" id="CAXITT010001300">
    <property type="protein sequence ID" value="CAL1548368.1"/>
    <property type="molecule type" value="Genomic_DNA"/>
</dbReference>
<gene>
    <name evidence="1" type="ORF">GSLYS_00021685001</name>
</gene>
<organism evidence="1 2">
    <name type="scientific">Lymnaea stagnalis</name>
    <name type="common">Great pond snail</name>
    <name type="synonym">Helix stagnalis</name>
    <dbReference type="NCBI Taxonomy" id="6523"/>
    <lineage>
        <taxon>Eukaryota</taxon>
        <taxon>Metazoa</taxon>
        <taxon>Spiralia</taxon>
        <taxon>Lophotrochozoa</taxon>
        <taxon>Mollusca</taxon>
        <taxon>Gastropoda</taxon>
        <taxon>Heterobranchia</taxon>
        <taxon>Euthyneura</taxon>
        <taxon>Panpulmonata</taxon>
        <taxon>Hygrophila</taxon>
        <taxon>Lymnaeoidea</taxon>
        <taxon>Lymnaeidae</taxon>
        <taxon>Lymnaea</taxon>
    </lineage>
</organism>
<accession>A0AAV2IMG4</accession>
<dbReference type="Gene3D" id="3.40.50.300">
    <property type="entry name" value="P-loop containing nucleotide triphosphate hydrolases"/>
    <property type="match status" value="1"/>
</dbReference>
<dbReference type="AlphaFoldDB" id="A0AAV2IMG4"/>